<gene>
    <name evidence="9" type="ORF">B4102_2166</name>
</gene>
<evidence type="ECO:0000256" key="4">
    <source>
        <dbReference type="ARBA" id="ARBA00022692"/>
    </source>
</evidence>
<dbReference type="SUPFAM" id="SSF103473">
    <property type="entry name" value="MFS general substrate transporter"/>
    <property type="match status" value="1"/>
</dbReference>
<dbReference type="Gene3D" id="1.20.1250.20">
    <property type="entry name" value="MFS general substrate transporter like domains"/>
    <property type="match status" value="2"/>
</dbReference>
<feature type="domain" description="Major facilitator superfamily (MFS) profile" evidence="8">
    <location>
        <begin position="1"/>
        <end position="183"/>
    </location>
</feature>
<evidence type="ECO:0000256" key="6">
    <source>
        <dbReference type="ARBA" id="ARBA00023136"/>
    </source>
</evidence>
<dbReference type="Proteomes" id="UP000075666">
    <property type="component" value="Unassembled WGS sequence"/>
</dbReference>
<dbReference type="PROSITE" id="PS50850">
    <property type="entry name" value="MFS"/>
    <property type="match status" value="1"/>
</dbReference>
<feature type="transmembrane region" description="Helical" evidence="7">
    <location>
        <begin position="46"/>
        <end position="67"/>
    </location>
</feature>
<comment type="subcellular location">
    <subcellularLocation>
        <location evidence="1">Cell membrane</location>
        <topology evidence="1">Multi-pass membrane protein</topology>
    </subcellularLocation>
</comment>
<dbReference type="InterPro" id="IPR001958">
    <property type="entry name" value="Tet-R_TetA/multi-R_MdtG-like"/>
</dbReference>
<dbReference type="OrthoDB" id="2621564at2"/>
<feature type="transmembrane region" description="Helical" evidence="7">
    <location>
        <begin position="208"/>
        <end position="230"/>
    </location>
</feature>
<dbReference type="AlphaFoldDB" id="A0A150LGI0"/>
<dbReference type="InterPro" id="IPR011701">
    <property type="entry name" value="MFS"/>
</dbReference>
<accession>A0A150LGI0</accession>
<protein>
    <recommendedName>
        <fullName evidence="8">Major facilitator superfamily (MFS) profile domain-containing protein</fullName>
    </recommendedName>
</protein>
<dbReference type="STRING" id="46224.B4102_2166"/>
<dbReference type="PRINTS" id="PR01035">
    <property type="entry name" value="TCRTETA"/>
</dbReference>
<proteinExistence type="predicted"/>
<dbReference type="GO" id="GO:0005886">
    <property type="term" value="C:plasma membrane"/>
    <property type="evidence" value="ECO:0007669"/>
    <property type="project" value="UniProtKB-SubCell"/>
</dbReference>
<feature type="transmembrane region" description="Helical" evidence="7">
    <location>
        <begin position="360"/>
        <end position="380"/>
    </location>
</feature>
<keyword evidence="10" id="KW-1185">Reference proteome</keyword>
<dbReference type="InterPro" id="IPR036259">
    <property type="entry name" value="MFS_trans_sf"/>
</dbReference>
<evidence type="ECO:0000313" key="9">
    <source>
        <dbReference type="EMBL" id="KYD11438.1"/>
    </source>
</evidence>
<sequence length="398" mass="44943">MYKIKNEGVLSFFIRVFNSIGFFSIIPLLSLWLVEVKDIEISKASFIVAAFTFMSKAGSAFVGGIINKLGLKQSLLIGLFGSSLTLLVITYSTNYFILLLFVITLGIFISLYNIALKTHISMLEESKRLNAYALLNIAVNVGASLGPLLGGLVLDWNPNNLLIISMFNYVFAGFIALLLPNIQLKKSEESLNIFEFIKYRKENKGFKTFLRFTLFSSIFWFLYTQIFTTFPVVFSQEFTGKTIGLLFTINAITVILIQGVFPKFQPLIRKELWYSIAFVLIGISFMVLWLNPTIPFVVIAIIIFSISEIIWVPSIDSELVANRGELSSSWAFGVAGVVWGLGESLGSFVGLNLYQYFNDFTFLILFVLSAFILTIHILSLKSNNKFIQTREYLEEKKI</sequence>
<evidence type="ECO:0000256" key="1">
    <source>
        <dbReference type="ARBA" id="ARBA00004651"/>
    </source>
</evidence>
<dbReference type="InterPro" id="IPR020846">
    <property type="entry name" value="MFS_dom"/>
</dbReference>
<feature type="transmembrane region" description="Helical" evidence="7">
    <location>
        <begin position="12"/>
        <end position="34"/>
    </location>
</feature>
<feature type="transmembrane region" description="Helical" evidence="7">
    <location>
        <begin position="97"/>
        <end position="117"/>
    </location>
</feature>
<dbReference type="GO" id="GO:0022857">
    <property type="term" value="F:transmembrane transporter activity"/>
    <property type="evidence" value="ECO:0007669"/>
    <property type="project" value="InterPro"/>
</dbReference>
<reference evidence="9 10" key="1">
    <citation type="submission" date="2016-01" db="EMBL/GenBank/DDBJ databases">
        <title>Genome Sequences of Twelve Sporeforming Bacillus Species Isolated from Foods.</title>
        <authorList>
            <person name="Berendsen E.M."/>
            <person name="Wells-Bennik M.H."/>
            <person name="Krawcyk A.O."/>
            <person name="De Jong A."/>
            <person name="Holsappel S."/>
            <person name="Eijlander R.T."/>
            <person name="Kuipers O.P."/>
        </authorList>
    </citation>
    <scope>NUCLEOTIDE SEQUENCE [LARGE SCALE GENOMIC DNA]</scope>
    <source>
        <strain evidence="9 10">B4102</strain>
    </source>
</reference>
<keyword evidence="2" id="KW-0813">Transport</keyword>
<dbReference type="PANTHER" id="PTHR23517">
    <property type="entry name" value="RESISTANCE PROTEIN MDTM, PUTATIVE-RELATED-RELATED"/>
    <property type="match status" value="1"/>
</dbReference>
<evidence type="ECO:0000256" key="3">
    <source>
        <dbReference type="ARBA" id="ARBA00022475"/>
    </source>
</evidence>
<keyword evidence="3" id="KW-1003">Cell membrane</keyword>
<dbReference type="GeneID" id="67525526"/>
<evidence type="ECO:0000256" key="7">
    <source>
        <dbReference type="SAM" id="Phobius"/>
    </source>
</evidence>
<feature type="transmembrane region" description="Helical" evidence="7">
    <location>
        <begin position="296"/>
        <end position="315"/>
    </location>
</feature>
<keyword evidence="5 7" id="KW-1133">Transmembrane helix</keyword>
<dbReference type="InterPro" id="IPR050171">
    <property type="entry name" value="MFS_Transporters"/>
</dbReference>
<feature type="transmembrane region" description="Helical" evidence="7">
    <location>
        <begin position="74"/>
        <end position="91"/>
    </location>
</feature>
<dbReference type="EMBL" id="LQYN01000006">
    <property type="protein sequence ID" value="KYD11438.1"/>
    <property type="molecule type" value="Genomic_DNA"/>
</dbReference>
<dbReference type="Pfam" id="PF07690">
    <property type="entry name" value="MFS_1"/>
    <property type="match status" value="1"/>
</dbReference>
<feature type="transmembrane region" description="Helical" evidence="7">
    <location>
        <begin position="242"/>
        <end position="260"/>
    </location>
</feature>
<feature type="transmembrane region" description="Helical" evidence="7">
    <location>
        <begin position="129"/>
        <end position="149"/>
    </location>
</feature>
<feature type="transmembrane region" description="Helical" evidence="7">
    <location>
        <begin position="161"/>
        <end position="179"/>
    </location>
</feature>
<feature type="transmembrane region" description="Helical" evidence="7">
    <location>
        <begin position="272"/>
        <end position="290"/>
    </location>
</feature>
<keyword evidence="6 7" id="KW-0472">Membrane</keyword>
<evidence type="ECO:0000256" key="5">
    <source>
        <dbReference type="ARBA" id="ARBA00022989"/>
    </source>
</evidence>
<evidence type="ECO:0000259" key="8">
    <source>
        <dbReference type="PROSITE" id="PS50850"/>
    </source>
</evidence>
<feature type="transmembrane region" description="Helical" evidence="7">
    <location>
        <begin position="327"/>
        <end position="354"/>
    </location>
</feature>
<dbReference type="RefSeq" id="WP_061793712.1">
    <property type="nucleotide sequence ID" value="NZ_JALKTV010000046.1"/>
</dbReference>
<name>A0A150LGI0_9BACI</name>
<evidence type="ECO:0000256" key="2">
    <source>
        <dbReference type="ARBA" id="ARBA00022448"/>
    </source>
</evidence>
<dbReference type="PATRIC" id="fig|46224.3.peg.3977"/>
<comment type="caution">
    <text evidence="9">The sequence shown here is derived from an EMBL/GenBank/DDBJ whole genome shotgun (WGS) entry which is preliminary data.</text>
</comment>
<keyword evidence="4 7" id="KW-0812">Transmembrane</keyword>
<evidence type="ECO:0000313" key="10">
    <source>
        <dbReference type="Proteomes" id="UP000075666"/>
    </source>
</evidence>
<organism evidence="9 10">
    <name type="scientific">Heyndrickxia sporothermodurans</name>
    <dbReference type="NCBI Taxonomy" id="46224"/>
    <lineage>
        <taxon>Bacteria</taxon>
        <taxon>Bacillati</taxon>
        <taxon>Bacillota</taxon>
        <taxon>Bacilli</taxon>
        <taxon>Bacillales</taxon>
        <taxon>Bacillaceae</taxon>
        <taxon>Heyndrickxia</taxon>
    </lineage>
</organism>